<dbReference type="GO" id="GO:0016712">
    <property type="term" value="F:oxidoreductase activity, acting on paired donors, with incorporation or reduction of molecular oxygen, reduced flavin or flavoprotein as one donor, and incorporation of one atom of oxygen"/>
    <property type="evidence" value="ECO:0007669"/>
    <property type="project" value="TreeGrafter"/>
</dbReference>
<keyword evidence="4 8" id="KW-0560">Oxidoreductase</keyword>
<keyword evidence="9" id="KW-1133">Transmembrane helix</keyword>
<dbReference type="GO" id="GO:0006805">
    <property type="term" value="P:xenobiotic metabolic process"/>
    <property type="evidence" value="ECO:0007669"/>
    <property type="project" value="TreeGrafter"/>
</dbReference>
<evidence type="ECO:0000256" key="8">
    <source>
        <dbReference type="RuleBase" id="RU000461"/>
    </source>
</evidence>
<sequence>MAVEELFRTLSFYTWILILAIIGLVYWYFNVPKNLPPGSAGLPIVGYWPFISSPPYKNFIRLAKRYGPIFHLYLGNRLVIVLNDYAAIKEAFIKQADVFAGRIRDGNFVQNDSERHGLINDDGEYWKQHRRFVLHNLRDNGVGKLTFEPLLLNEIRYFLAVLRKNSGKPTPMKDILYCSLSNNIHLLVTGNRYDYEHPTIQRMIRALYNFAEQGQQVAFHTFFPWISKIPGSNRINTHELRWQYKNELISIAKEIITDVNRDRQAQYECFADAYIAETKLNERNMKSIFSSTGLLHVCRDLLTAGAETASRTMLWGMIYLTNHPEVQMKVQKEIDAVIGRDREPSYNDRAQTPYTVAMITEVHRIVSITPLALPHRNTKEVTLSGYTIPKDTIIIPNLWHANNDPKLWGDPENFRPERFIGSDGRLVIPEYFVSFSIGKRACVGEPLARMELYLYFTSLLQHFDVISLNGVKLPLDGSEKLTRAPIYDVICVREREKI</sequence>
<gene>
    <name evidence="10" type="primary">cyp3200a1</name>
</gene>
<dbReference type="GO" id="GO:0005737">
    <property type="term" value="C:cytoplasm"/>
    <property type="evidence" value="ECO:0007669"/>
    <property type="project" value="TreeGrafter"/>
</dbReference>
<keyword evidence="9" id="KW-0812">Transmembrane</keyword>
<dbReference type="EMBL" id="LC125373">
    <property type="protein sequence ID" value="BAV93923.1"/>
    <property type="molecule type" value="mRNA"/>
</dbReference>
<dbReference type="GO" id="GO:0006082">
    <property type="term" value="P:organic acid metabolic process"/>
    <property type="evidence" value="ECO:0007669"/>
    <property type="project" value="TreeGrafter"/>
</dbReference>
<dbReference type="PRINTS" id="PR00385">
    <property type="entry name" value="P450"/>
</dbReference>
<evidence type="ECO:0000256" key="6">
    <source>
        <dbReference type="ARBA" id="ARBA00023033"/>
    </source>
</evidence>
<evidence type="ECO:0000256" key="2">
    <source>
        <dbReference type="ARBA" id="ARBA00010617"/>
    </source>
</evidence>
<evidence type="ECO:0000313" key="10">
    <source>
        <dbReference type="EMBL" id="BAV93923.1"/>
    </source>
</evidence>
<keyword evidence="7 8" id="KW-0349">Heme</keyword>
<reference evidence="10" key="1">
    <citation type="journal article" date="2017" name="FEBS Open Bio">
        <title>A novel cytochrome P450, CYP3201B1, is involved in (R)-mandelonitrile biosynthesis in a cyanogenic millipede.</title>
        <authorList>
            <person name="Yamaguchi T."/>
            <person name="Kuwahara Y."/>
            <person name="Asano Y."/>
        </authorList>
    </citation>
    <scope>NUCLEOTIDE SEQUENCE</scope>
</reference>
<dbReference type="InterPro" id="IPR002401">
    <property type="entry name" value="Cyt_P450_E_grp-I"/>
</dbReference>
<feature type="transmembrane region" description="Helical" evidence="9">
    <location>
        <begin position="12"/>
        <end position="29"/>
    </location>
</feature>
<evidence type="ECO:0000256" key="4">
    <source>
        <dbReference type="ARBA" id="ARBA00023002"/>
    </source>
</evidence>
<dbReference type="Gene3D" id="1.10.630.10">
    <property type="entry name" value="Cytochrome P450"/>
    <property type="match status" value="1"/>
</dbReference>
<dbReference type="FunFam" id="1.10.630.10:FF:000036">
    <property type="entry name" value="CYtochrome P450 family"/>
    <property type="match status" value="1"/>
</dbReference>
<keyword evidence="9" id="KW-0472">Membrane</keyword>
<protein>
    <submittedName>
        <fullName evidence="10">Cytochrome P450 3200A1</fullName>
    </submittedName>
</protein>
<evidence type="ECO:0000256" key="3">
    <source>
        <dbReference type="ARBA" id="ARBA00022723"/>
    </source>
</evidence>
<evidence type="ECO:0000256" key="9">
    <source>
        <dbReference type="SAM" id="Phobius"/>
    </source>
</evidence>
<dbReference type="InterPro" id="IPR036396">
    <property type="entry name" value="Cyt_P450_sf"/>
</dbReference>
<keyword evidence="3 7" id="KW-0479">Metal-binding</keyword>
<dbReference type="GO" id="GO:0005506">
    <property type="term" value="F:iron ion binding"/>
    <property type="evidence" value="ECO:0007669"/>
    <property type="project" value="InterPro"/>
</dbReference>
<dbReference type="PRINTS" id="PR00463">
    <property type="entry name" value="EP450I"/>
</dbReference>
<dbReference type="InterPro" id="IPR001128">
    <property type="entry name" value="Cyt_P450"/>
</dbReference>
<comment type="cofactor">
    <cofactor evidence="1 7">
        <name>heme</name>
        <dbReference type="ChEBI" id="CHEBI:30413"/>
    </cofactor>
</comment>
<dbReference type="SUPFAM" id="SSF48264">
    <property type="entry name" value="Cytochrome P450"/>
    <property type="match status" value="1"/>
</dbReference>
<name>A0A1J1E7M2_9MYRI</name>
<evidence type="ECO:0000256" key="1">
    <source>
        <dbReference type="ARBA" id="ARBA00001971"/>
    </source>
</evidence>
<keyword evidence="6 8" id="KW-0503">Monooxygenase</keyword>
<dbReference type="AlphaFoldDB" id="A0A1J1E7M2"/>
<dbReference type="InterPro" id="IPR050182">
    <property type="entry name" value="Cytochrome_P450_fam2"/>
</dbReference>
<dbReference type="GO" id="GO:0020037">
    <property type="term" value="F:heme binding"/>
    <property type="evidence" value="ECO:0007669"/>
    <property type="project" value="InterPro"/>
</dbReference>
<feature type="binding site" description="axial binding residue" evidence="7">
    <location>
        <position position="442"/>
    </location>
    <ligand>
        <name>heme</name>
        <dbReference type="ChEBI" id="CHEBI:30413"/>
    </ligand>
    <ligandPart>
        <name>Fe</name>
        <dbReference type="ChEBI" id="CHEBI:18248"/>
    </ligandPart>
</feature>
<dbReference type="InterPro" id="IPR017972">
    <property type="entry name" value="Cyt_P450_CS"/>
</dbReference>
<dbReference type="Pfam" id="PF00067">
    <property type="entry name" value="p450"/>
    <property type="match status" value="1"/>
</dbReference>
<dbReference type="PANTHER" id="PTHR24300">
    <property type="entry name" value="CYTOCHROME P450 508A4-RELATED"/>
    <property type="match status" value="1"/>
</dbReference>
<evidence type="ECO:0000256" key="5">
    <source>
        <dbReference type="ARBA" id="ARBA00023004"/>
    </source>
</evidence>
<organism evidence="10">
    <name type="scientific">Chamberlinius hualienensis</name>
    <dbReference type="NCBI Taxonomy" id="1551368"/>
    <lineage>
        <taxon>Eukaryota</taxon>
        <taxon>Metazoa</taxon>
        <taxon>Ecdysozoa</taxon>
        <taxon>Arthropoda</taxon>
        <taxon>Myriapoda</taxon>
        <taxon>Diplopoda</taxon>
        <taxon>Helminthomorpha</taxon>
        <taxon>Polydesmida</taxon>
        <taxon>Paradoxosomatidae</taxon>
        <taxon>Chamberlinius</taxon>
    </lineage>
</organism>
<dbReference type="PROSITE" id="PS00086">
    <property type="entry name" value="CYTOCHROME_P450"/>
    <property type="match status" value="1"/>
</dbReference>
<dbReference type="GO" id="GO:0008395">
    <property type="term" value="F:steroid hydroxylase activity"/>
    <property type="evidence" value="ECO:0007669"/>
    <property type="project" value="TreeGrafter"/>
</dbReference>
<accession>A0A1J1E7M2</accession>
<keyword evidence="5 7" id="KW-0408">Iron</keyword>
<dbReference type="PANTHER" id="PTHR24300:SF403">
    <property type="entry name" value="CYTOCHROME P450 306A1"/>
    <property type="match status" value="1"/>
</dbReference>
<proteinExistence type="evidence at transcript level"/>
<evidence type="ECO:0000256" key="7">
    <source>
        <dbReference type="PIRSR" id="PIRSR602401-1"/>
    </source>
</evidence>
<comment type="similarity">
    <text evidence="2 8">Belongs to the cytochrome P450 family.</text>
</comment>